<dbReference type="KEGG" id="mff:MFFC18_37920"/>
<dbReference type="InterPro" id="IPR003812">
    <property type="entry name" value="Fido"/>
</dbReference>
<dbReference type="InterPro" id="IPR036597">
    <property type="entry name" value="Fido-like_dom_sf"/>
</dbReference>
<organism evidence="2 3">
    <name type="scientific">Mariniblastus fucicola</name>
    <dbReference type="NCBI Taxonomy" id="980251"/>
    <lineage>
        <taxon>Bacteria</taxon>
        <taxon>Pseudomonadati</taxon>
        <taxon>Planctomycetota</taxon>
        <taxon>Planctomycetia</taxon>
        <taxon>Pirellulales</taxon>
        <taxon>Pirellulaceae</taxon>
        <taxon>Mariniblastus</taxon>
    </lineage>
</organism>
<dbReference type="SUPFAM" id="SSF140931">
    <property type="entry name" value="Fic-like"/>
    <property type="match status" value="1"/>
</dbReference>
<evidence type="ECO:0000313" key="3">
    <source>
        <dbReference type="Proteomes" id="UP000322214"/>
    </source>
</evidence>
<dbReference type="Gene3D" id="1.10.3290.10">
    <property type="entry name" value="Fido-like domain"/>
    <property type="match status" value="1"/>
</dbReference>
<dbReference type="AlphaFoldDB" id="A0A5B9PC52"/>
<protein>
    <submittedName>
        <fullName evidence="2">Fic/DOC family protein</fullName>
    </submittedName>
</protein>
<proteinExistence type="predicted"/>
<dbReference type="PROSITE" id="PS51459">
    <property type="entry name" value="FIDO"/>
    <property type="match status" value="1"/>
</dbReference>
<reference evidence="2 3" key="1">
    <citation type="submission" date="2019-08" db="EMBL/GenBank/DDBJ databases">
        <title>Deep-cultivation of Planctomycetes and their phenomic and genomic characterization uncovers novel biology.</title>
        <authorList>
            <person name="Wiegand S."/>
            <person name="Jogler M."/>
            <person name="Boedeker C."/>
            <person name="Pinto D."/>
            <person name="Vollmers J."/>
            <person name="Rivas-Marin E."/>
            <person name="Kohn T."/>
            <person name="Peeters S.H."/>
            <person name="Heuer A."/>
            <person name="Rast P."/>
            <person name="Oberbeckmann S."/>
            <person name="Bunk B."/>
            <person name="Jeske O."/>
            <person name="Meyerdierks A."/>
            <person name="Storesund J.E."/>
            <person name="Kallscheuer N."/>
            <person name="Luecker S."/>
            <person name="Lage O.M."/>
            <person name="Pohl T."/>
            <person name="Merkel B.J."/>
            <person name="Hornburger P."/>
            <person name="Mueller R.-W."/>
            <person name="Bruemmer F."/>
            <person name="Labrenz M."/>
            <person name="Spormann A.M."/>
            <person name="Op den Camp H."/>
            <person name="Overmann J."/>
            <person name="Amann R."/>
            <person name="Jetten M.S.M."/>
            <person name="Mascher T."/>
            <person name="Medema M.H."/>
            <person name="Devos D.P."/>
            <person name="Kaster A.-K."/>
            <person name="Ovreas L."/>
            <person name="Rohde M."/>
            <person name="Galperin M.Y."/>
            <person name="Jogler C."/>
        </authorList>
    </citation>
    <scope>NUCLEOTIDE SEQUENCE [LARGE SCALE GENOMIC DNA]</scope>
    <source>
        <strain evidence="2 3">FC18</strain>
    </source>
</reference>
<dbReference type="EMBL" id="CP042912">
    <property type="protein sequence ID" value="QEG23888.1"/>
    <property type="molecule type" value="Genomic_DNA"/>
</dbReference>
<evidence type="ECO:0000259" key="1">
    <source>
        <dbReference type="PROSITE" id="PS51459"/>
    </source>
</evidence>
<accession>A0A5B9PC52</accession>
<dbReference type="Pfam" id="PF02661">
    <property type="entry name" value="Fic"/>
    <property type="match status" value="1"/>
</dbReference>
<dbReference type="Proteomes" id="UP000322214">
    <property type="component" value="Chromosome"/>
</dbReference>
<feature type="domain" description="Fido" evidence="1">
    <location>
        <begin position="2"/>
        <end position="173"/>
    </location>
</feature>
<evidence type="ECO:0000313" key="2">
    <source>
        <dbReference type="EMBL" id="QEG23888.1"/>
    </source>
</evidence>
<name>A0A5B9PC52_9BACT</name>
<sequence length="179" mass="20009">MIELGDVKEWHGEVFDGLPPAGYEYYAGNFRQIDLNRPCLDYPVGVAGIQGSLPREVLGDTEALFSNTRANALSVEIKWPTLEPKQRAYHLAVVIGELVGRFIQIHPFRDGNGRMSRMLWAVALARFGVSPQCRIHPSPNRDAPKTAYGDLMAACMKGNFLPLQMQILRYLIVKRPTVG</sequence>
<dbReference type="STRING" id="980251.GCA_001642875_00193"/>
<gene>
    <name evidence="2" type="ORF">MFFC18_37920</name>
</gene>
<keyword evidence="3" id="KW-1185">Reference proteome</keyword>